<dbReference type="AlphaFoldDB" id="A0A5C3KW43"/>
<evidence type="ECO:0000256" key="6">
    <source>
        <dbReference type="PROSITE-ProRule" id="PRU00239"/>
    </source>
</evidence>
<dbReference type="GO" id="GO:0006508">
    <property type="term" value="P:proteolysis"/>
    <property type="evidence" value="ECO:0007669"/>
    <property type="project" value="UniProtKB-KW"/>
</dbReference>
<dbReference type="PANTHER" id="PTHR10183">
    <property type="entry name" value="CALPAIN"/>
    <property type="match status" value="1"/>
</dbReference>
<evidence type="ECO:0000256" key="3">
    <source>
        <dbReference type="ARBA" id="ARBA00022801"/>
    </source>
</evidence>
<accession>A0A5C3KW43</accession>
<dbReference type="InterPro" id="IPR001300">
    <property type="entry name" value="Peptidase_C2_calpain_cat"/>
</dbReference>
<evidence type="ECO:0000256" key="2">
    <source>
        <dbReference type="ARBA" id="ARBA00022670"/>
    </source>
</evidence>
<dbReference type="SMART" id="SM00230">
    <property type="entry name" value="CysPc"/>
    <property type="match status" value="1"/>
</dbReference>
<evidence type="ECO:0000256" key="4">
    <source>
        <dbReference type="ARBA" id="ARBA00022807"/>
    </source>
</evidence>
<keyword evidence="2" id="KW-0645">Protease</keyword>
<dbReference type="GO" id="GO:0004198">
    <property type="term" value="F:calcium-dependent cysteine-type endopeptidase activity"/>
    <property type="evidence" value="ECO:0007669"/>
    <property type="project" value="InterPro"/>
</dbReference>
<feature type="compositionally biased region" description="Pro residues" evidence="7">
    <location>
        <begin position="728"/>
        <end position="742"/>
    </location>
</feature>
<dbReference type="PROSITE" id="PS50203">
    <property type="entry name" value="CALPAIN_CAT"/>
    <property type="match status" value="1"/>
</dbReference>
<feature type="domain" description="Calpain catalytic" evidence="8">
    <location>
        <begin position="124"/>
        <end position="436"/>
    </location>
</feature>
<evidence type="ECO:0000256" key="5">
    <source>
        <dbReference type="PIRSR" id="PIRSR622684-1"/>
    </source>
</evidence>
<dbReference type="Gene3D" id="3.90.70.10">
    <property type="entry name" value="Cysteine proteinases"/>
    <property type="match status" value="1"/>
</dbReference>
<comment type="caution">
    <text evidence="6">Lacks conserved residue(s) required for the propagation of feature annotation.</text>
</comment>
<evidence type="ECO:0000313" key="10">
    <source>
        <dbReference type="Proteomes" id="UP000307440"/>
    </source>
</evidence>
<feature type="compositionally biased region" description="Polar residues" evidence="7">
    <location>
        <begin position="1"/>
        <end position="15"/>
    </location>
</feature>
<gene>
    <name evidence="9" type="ORF">FA15DRAFT_641630</name>
</gene>
<reference evidence="9 10" key="1">
    <citation type="journal article" date="2019" name="Nat. Ecol. Evol.">
        <title>Megaphylogeny resolves global patterns of mushroom evolution.</title>
        <authorList>
            <person name="Varga T."/>
            <person name="Krizsan K."/>
            <person name="Foldi C."/>
            <person name="Dima B."/>
            <person name="Sanchez-Garcia M."/>
            <person name="Sanchez-Ramirez S."/>
            <person name="Szollosi G.J."/>
            <person name="Szarkandi J.G."/>
            <person name="Papp V."/>
            <person name="Albert L."/>
            <person name="Andreopoulos W."/>
            <person name="Angelini C."/>
            <person name="Antonin V."/>
            <person name="Barry K.W."/>
            <person name="Bougher N.L."/>
            <person name="Buchanan P."/>
            <person name="Buyck B."/>
            <person name="Bense V."/>
            <person name="Catcheside P."/>
            <person name="Chovatia M."/>
            <person name="Cooper J."/>
            <person name="Damon W."/>
            <person name="Desjardin D."/>
            <person name="Finy P."/>
            <person name="Geml J."/>
            <person name="Haridas S."/>
            <person name="Hughes K."/>
            <person name="Justo A."/>
            <person name="Karasinski D."/>
            <person name="Kautmanova I."/>
            <person name="Kiss B."/>
            <person name="Kocsube S."/>
            <person name="Kotiranta H."/>
            <person name="LaButti K.M."/>
            <person name="Lechner B.E."/>
            <person name="Liimatainen K."/>
            <person name="Lipzen A."/>
            <person name="Lukacs Z."/>
            <person name="Mihaltcheva S."/>
            <person name="Morgado L.N."/>
            <person name="Niskanen T."/>
            <person name="Noordeloos M.E."/>
            <person name="Ohm R.A."/>
            <person name="Ortiz-Santana B."/>
            <person name="Ovrebo C."/>
            <person name="Racz N."/>
            <person name="Riley R."/>
            <person name="Savchenko A."/>
            <person name="Shiryaev A."/>
            <person name="Soop K."/>
            <person name="Spirin V."/>
            <person name="Szebenyi C."/>
            <person name="Tomsovsky M."/>
            <person name="Tulloss R.E."/>
            <person name="Uehling J."/>
            <person name="Grigoriev I.V."/>
            <person name="Vagvolgyi C."/>
            <person name="Papp T."/>
            <person name="Martin F.M."/>
            <person name="Miettinen O."/>
            <person name="Hibbett D.S."/>
            <person name="Nagy L.G."/>
        </authorList>
    </citation>
    <scope>NUCLEOTIDE SEQUENCE [LARGE SCALE GENOMIC DNA]</scope>
    <source>
        <strain evidence="9 10">CBS 121175</strain>
    </source>
</reference>
<organism evidence="9 10">
    <name type="scientific">Coprinopsis marcescibilis</name>
    <name type="common">Agaric fungus</name>
    <name type="synonym">Psathyrella marcescibilis</name>
    <dbReference type="NCBI Taxonomy" id="230819"/>
    <lineage>
        <taxon>Eukaryota</taxon>
        <taxon>Fungi</taxon>
        <taxon>Dikarya</taxon>
        <taxon>Basidiomycota</taxon>
        <taxon>Agaricomycotina</taxon>
        <taxon>Agaricomycetes</taxon>
        <taxon>Agaricomycetidae</taxon>
        <taxon>Agaricales</taxon>
        <taxon>Agaricineae</taxon>
        <taxon>Psathyrellaceae</taxon>
        <taxon>Coprinopsis</taxon>
    </lineage>
</organism>
<comment type="similarity">
    <text evidence="1">Belongs to the peptidase C2 family.</text>
</comment>
<dbReference type="InterPro" id="IPR022684">
    <property type="entry name" value="Calpain_cysteine_protease"/>
</dbReference>
<feature type="region of interest" description="Disordered" evidence="7">
    <location>
        <begin position="643"/>
        <end position="666"/>
    </location>
</feature>
<dbReference type="STRING" id="230819.A0A5C3KW43"/>
<dbReference type="InterPro" id="IPR038765">
    <property type="entry name" value="Papain-like_cys_pep_sf"/>
</dbReference>
<evidence type="ECO:0000259" key="8">
    <source>
        <dbReference type="PROSITE" id="PS50203"/>
    </source>
</evidence>
<dbReference type="EMBL" id="ML210207">
    <property type="protein sequence ID" value="TFK24073.1"/>
    <property type="molecule type" value="Genomic_DNA"/>
</dbReference>
<dbReference type="Pfam" id="PF00648">
    <property type="entry name" value="Peptidase_C2"/>
    <property type="match status" value="1"/>
</dbReference>
<name>A0A5C3KW43_COPMA</name>
<dbReference type="PANTHER" id="PTHR10183:SF379">
    <property type="entry name" value="CALPAIN-5"/>
    <property type="match status" value="1"/>
</dbReference>
<dbReference type="Proteomes" id="UP000307440">
    <property type="component" value="Unassembled WGS sequence"/>
</dbReference>
<feature type="active site" evidence="5">
    <location>
        <position position="154"/>
    </location>
</feature>
<evidence type="ECO:0000256" key="1">
    <source>
        <dbReference type="ARBA" id="ARBA00007623"/>
    </source>
</evidence>
<proteinExistence type="inferred from homology"/>
<dbReference type="OrthoDB" id="424753at2759"/>
<dbReference type="SUPFAM" id="SSF54001">
    <property type="entry name" value="Cysteine proteinases"/>
    <property type="match status" value="1"/>
</dbReference>
<evidence type="ECO:0000313" key="9">
    <source>
        <dbReference type="EMBL" id="TFK24073.1"/>
    </source>
</evidence>
<protein>
    <submittedName>
        <fullName evidence="9">Cysteine proteinase</fullName>
    </submittedName>
</protein>
<evidence type="ECO:0000256" key="7">
    <source>
        <dbReference type="SAM" id="MobiDB-lite"/>
    </source>
</evidence>
<sequence length="784" mass="87017">MNPNFAPQPQQQGHTYYTPFDADAHASAGNQYRNLRSSNNDDGNPASSTRIRTVGYAQQQLGASVAEGRKKAYAECKRMVEGIAARCRRKNRRFRDLEFDIENDKSRCLNSLMETGLFSPVDSRRVSELFEKPVVFYSGGRAAAEIVQGAVENCYLVSAMSGLTSIPKLVDQLCVARDEEVGVYGFIFHRDCYWIPVVIDDLLFTRIPRYEQLTTKEKELYHFEKQRYDALARNGGSDALYFAKAGKTRETWVPLVEKAYAKAHGDYASIMYGRTCDALEDMTGFLVCVVESWTACSHGLVASHSGVSSLVLTKDILDVDNFWTDELLKANTDRLFGCWFKALDGSRNTVKNVSVDGLVGNLSHSVVKAVECRGKRFVVLRDPWGAAGWDGPWSDGSKEWTPEWLGILPLLGHDFSGNGQFVMEYGDFLNLWQEVQRTLVFDDAWVLSSQWLHLPERPPLSPWAYGDASFSFSLPAASPTIIVLARADTRFFKDLQGASVYNLDFILVRHGEAEPLAESSYSFFYTRSVSVEVDLEPGNYVVHARLDCAETRAKDWFANGLRSGWDRRKVARVLTERTKSLAIASNYTPDATFAVKGVTEFLADDASTCDKSSIDAIHIYSRDSNPSGRLSVTTTTTTKTVVSRSEVESSPAHIYTNPPPPPPPQGIHQMNFADRACQQVPFYRPSEPGWVADTPENGHPAEAFRAGSPKPVNNFQAPPLVSSTGTAVPPPPRPPPTPPYSPSPNSKPTGLDDMNGVVIGLKVYTHKIAPTVITGRLRAKQDRR</sequence>
<feature type="region of interest" description="Disordered" evidence="7">
    <location>
        <begin position="684"/>
        <end position="753"/>
    </location>
</feature>
<feature type="region of interest" description="Disordered" evidence="7">
    <location>
        <begin position="1"/>
        <end position="21"/>
    </location>
</feature>
<keyword evidence="10" id="KW-1185">Reference proteome</keyword>
<keyword evidence="3" id="KW-0378">Hydrolase</keyword>
<keyword evidence="4" id="KW-0788">Thiol protease</keyword>